<dbReference type="EMBL" id="JAJUBC010000019">
    <property type="protein sequence ID" value="MDD1794640.1"/>
    <property type="molecule type" value="Genomic_DNA"/>
</dbReference>
<comment type="caution">
    <text evidence="1">The sequence shown here is derived from an EMBL/GenBank/DDBJ whole genome shotgun (WGS) entry which is preliminary data.</text>
</comment>
<protein>
    <submittedName>
        <fullName evidence="1">Uncharacterized protein</fullName>
    </submittedName>
</protein>
<name>A0ABT5R380_9GAMM</name>
<organism evidence="1 2">
    <name type="scientific">Enterovibrio gelatinilyticus</name>
    <dbReference type="NCBI Taxonomy" id="2899819"/>
    <lineage>
        <taxon>Bacteria</taxon>
        <taxon>Pseudomonadati</taxon>
        <taxon>Pseudomonadota</taxon>
        <taxon>Gammaproteobacteria</taxon>
        <taxon>Vibrionales</taxon>
        <taxon>Vibrionaceae</taxon>
        <taxon>Enterovibrio</taxon>
    </lineage>
</organism>
<keyword evidence="2" id="KW-1185">Reference proteome</keyword>
<dbReference type="Proteomes" id="UP001149400">
    <property type="component" value="Unassembled WGS sequence"/>
</dbReference>
<proteinExistence type="predicted"/>
<reference evidence="1" key="1">
    <citation type="submission" date="2021-12" db="EMBL/GenBank/DDBJ databases">
        <title>Enterovibrio ZSDZ35 sp. nov. and Enterovibrio ZSDZ42 sp. nov., isolated from coastal seawater in Qingdao.</title>
        <authorList>
            <person name="Zhang P."/>
        </authorList>
    </citation>
    <scope>NUCLEOTIDE SEQUENCE</scope>
    <source>
        <strain evidence="1">ZSDZ42</strain>
    </source>
</reference>
<gene>
    <name evidence="1" type="ORF">LRP50_16015</name>
</gene>
<sequence length="59" mass="6316">MTGKYAFSIESVYVDHSDLSPLIGGNNVPKVISAYKQSGIETAWQPCFPSNKKPAQSAG</sequence>
<evidence type="ECO:0000313" key="1">
    <source>
        <dbReference type="EMBL" id="MDD1794640.1"/>
    </source>
</evidence>
<evidence type="ECO:0000313" key="2">
    <source>
        <dbReference type="Proteomes" id="UP001149400"/>
    </source>
</evidence>
<dbReference type="RefSeq" id="WP_274165466.1">
    <property type="nucleotide sequence ID" value="NZ_JAJUBC010000019.1"/>
</dbReference>
<accession>A0ABT5R380</accession>